<dbReference type="PANTHER" id="PTHR36170:SF1">
    <property type="entry name" value="CENTROSOMAL PROTEIN OF 89 KDA"/>
    <property type="match status" value="1"/>
</dbReference>
<organism evidence="3 4">
    <name type="scientific">Ceratitis capitata</name>
    <name type="common">Mediterranean fruit fly</name>
    <name type="synonym">Tephritis capitata</name>
    <dbReference type="NCBI Taxonomy" id="7213"/>
    <lineage>
        <taxon>Eukaryota</taxon>
        <taxon>Metazoa</taxon>
        <taxon>Ecdysozoa</taxon>
        <taxon>Arthropoda</taxon>
        <taxon>Hexapoda</taxon>
        <taxon>Insecta</taxon>
        <taxon>Pterygota</taxon>
        <taxon>Neoptera</taxon>
        <taxon>Endopterygota</taxon>
        <taxon>Diptera</taxon>
        <taxon>Brachycera</taxon>
        <taxon>Muscomorpha</taxon>
        <taxon>Tephritoidea</taxon>
        <taxon>Tephritidae</taxon>
        <taxon>Ceratitis</taxon>
        <taxon>Ceratitis</taxon>
    </lineage>
</organism>
<feature type="coiled-coil region" evidence="1">
    <location>
        <begin position="253"/>
        <end position="315"/>
    </location>
</feature>
<dbReference type="GO" id="GO:0060271">
    <property type="term" value="P:cilium assembly"/>
    <property type="evidence" value="ECO:0007669"/>
    <property type="project" value="InterPro"/>
</dbReference>
<feature type="coiled-coil region" evidence="1">
    <location>
        <begin position="380"/>
        <end position="460"/>
    </location>
</feature>
<dbReference type="InterPro" id="IPR033545">
    <property type="entry name" value="CEP89"/>
</dbReference>
<gene>
    <name evidence="3" type="ORF">CCAP1982_LOCUS19618</name>
</gene>
<dbReference type="AlphaFoldDB" id="A0A811VBI4"/>
<dbReference type="GO" id="GO:0007005">
    <property type="term" value="P:mitochondrion organization"/>
    <property type="evidence" value="ECO:0007669"/>
    <property type="project" value="InterPro"/>
</dbReference>
<evidence type="ECO:0000256" key="2">
    <source>
        <dbReference type="SAM" id="MobiDB-lite"/>
    </source>
</evidence>
<feature type="compositionally biased region" description="Basic residues" evidence="2">
    <location>
        <begin position="58"/>
        <end position="67"/>
    </location>
</feature>
<dbReference type="PANTHER" id="PTHR36170">
    <property type="entry name" value="CENTROSOMAL PROTEIN OF 89 KDA"/>
    <property type="match status" value="1"/>
</dbReference>
<dbReference type="OrthoDB" id="6622877at2759"/>
<evidence type="ECO:0000256" key="1">
    <source>
        <dbReference type="SAM" id="Coils"/>
    </source>
</evidence>
<name>A0A811VBI4_CERCA</name>
<feature type="compositionally biased region" description="Basic and acidic residues" evidence="2">
    <location>
        <begin position="48"/>
        <end position="57"/>
    </location>
</feature>
<evidence type="ECO:0000313" key="4">
    <source>
        <dbReference type="Proteomes" id="UP000606786"/>
    </source>
</evidence>
<dbReference type="KEGG" id="ccat:101450238"/>
<dbReference type="Proteomes" id="UP000606786">
    <property type="component" value="Unassembled WGS sequence"/>
</dbReference>
<dbReference type="GO" id="GO:0007268">
    <property type="term" value="P:chemical synaptic transmission"/>
    <property type="evidence" value="ECO:0007669"/>
    <property type="project" value="InterPro"/>
</dbReference>
<dbReference type="GO" id="GO:0045202">
    <property type="term" value="C:synapse"/>
    <property type="evidence" value="ECO:0007669"/>
    <property type="project" value="GOC"/>
</dbReference>
<dbReference type="GO" id="GO:0005814">
    <property type="term" value="C:centriole"/>
    <property type="evidence" value="ECO:0007669"/>
    <property type="project" value="InterPro"/>
</dbReference>
<sequence length="552" mass="64680">MYVSQREQYILAFNIIFVAKMTTVQGENRRKHAIITDLDVSDCQQQSELKHSQDPTHKFHRKSHSQKQLHTISGNFNRRSRSAENRTQEHNANVKQSIRVNSYFNELLQAKDNQMETLLQRLATLHKFNEQFDVQNKELRSHIQALEQRIDILQDEVTNCGRCQELIQQLQKCCTEKQALASDVSMMKTLVYRLNVQIESYQDSLRLSKDGIVNASNNATTSEIGAGDLPAQTSHISVWEEGALRTHTLSPLLQSYDEMIRDKEQLIQQYKQEFEHFTGELKRALEENNRLLQQNEHLRKEVSSWREERTRLQAQADVCRAKVEAQTRKSDLAKEKLVEVMHCYEQKMQSLVLDMEHLQSAYTRCKNELVTLKSVTPHPPESLEQSLQECKALLEKLKEQHSNEKQMLENNVEDLRLRHVSDSKKIAELKIECKSLEKKVEEQRKAAEEFEKRANSLQHTSEKIKCSRDRLKARLRIALQWAQKMEEGQVNIQNTWDALKRLETIVKHKESQVRGLHDRHLQEIDKMKKKLLQKEETIRNILKGKLAMTEHQ</sequence>
<feature type="compositionally biased region" description="Polar residues" evidence="2">
    <location>
        <begin position="68"/>
        <end position="77"/>
    </location>
</feature>
<keyword evidence="1" id="KW-0175">Coiled coil</keyword>
<keyword evidence="4" id="KW-1185">Reference proteome</keyword>
<evidence type="ECO:0000313" key="3">
    <source>
        <dbReference type="EMBL" id="CAD7011529.1"/>
    </source>
</evidence>
<feature type="coiled-coil region" evidence="1">
    <location>
        <begin position="129"/>
        <end position="156"/>
    </location>
</feature>
<feature type="region of interest" description="Disordered" evidence="2">
    <location>
        <begin position="46"/>
        <end position="94"/>
    </location>
</feature>
<comment type="caution">
    <text evidence="3">The sequence shown here is derived from an EMBL/GenBank/DDBJ whole genome shotgun (WGS) entry which is preliminary data.</text>
</comment>
<protein>
    <submittedName>
        <fullName evidence="3">(Mediterranean fruit fly) hypothetical protein</fullName>
    </submittedName>
</protein>
<accession>A0A811VBI4</accession>
<reference evidence="3" key="1">
    <citation type="submission" date="2020-11" db="EMBL/GenBank/DDBJ databases">
        <authorList>
            <person name="Whitehead M."/>
        </authorList>
    </citation>
    <scope>NUCLEOTIDE SEQUENCE</scope>
    <source>
        <strain evidence="3">EGII</strain>
    </source>
</reference>
<dbReference type="EMBL" id="CAJHJT010000056">
    <property type="protein sequence ID" value="CAD7011529.1"/>
    <property type="molecule type" value="Genomic_DNA"/>
</dbReference>
<proteinExistence type="predicted"/>
<dbReference type="GO" id="GO:0097539">
    <property type="term" value="C:ciliary transition fiber"/>
    <property type="evidence" value="ECO:0007669"/>
    <property type="project" value="TreeGrafter"/>
</dbReference>